<gene>
    <name evidence="1" type="ORF">K6K41_24345</name>
</gene>
<accession>A0A9E6R9G1</accession>
<sequence>MTSRYDILVEEARKLLAGHVWEKAAARRVMKDLTESLAFMLEHPRVVSPDGEKVYSKDDYDLCDRENENLRAHLAYAVERLGEADRKALAARMNGSIETGGVVEDSTEEEREELLRAVLLLKRCADHMEKAIHGRTNDRWAGFADSLVNQARGFEPILLPTLAELRGESAR</sequence>
<dbReference type="EMBL" id="CP081869">
    <property type="protein sequence ID" value="QZN99759.1"/>
    <property type="molecule type" value="Genomic_DNA"/>
</dbReference>
<proteinExistence type="predicted"/>
<organism evidence="1 2">
    <name type="scientific">Chenggangzhangella methanolivorans</name>
    <dbReference type="NCBI Taxonomy" id="1437009"/>
    <lineage>
        <taxon>Bacteria</taxon>
        <taxon>Pseudomonadati</taxon>
        <taxon>Pseudomonadota</taxon>
        <taxon>Alphaproteobacteria</taxon>
        <taxon>Hyphomicrobiales</taxon>
        <taxon>Methylopilaceae</taxon>
        <taxon>Chenggangzhangella</taxon>
    </lineage>
</organism>
<dbReference type="RefSeq" id="WP_261402865.1">
    <property type="nucleotide sequence ID" value="NZ_CP081869.1"/>
</dbReference>
<dbReference type="Proteomes" id="UP000825701">
    <property type="component" value="Chromosome"/>
</dbReference>
<protein>
    <submittedName>
        <fullName evidence="1">Uncharacterized protein</fullName>
    </submittedName>
</protein>
<dbReference type="AlphaFoldDB" id="A0A9E6R9G1"/>
<evidence type="ECO:0000313" key="1">
    <source>
        <dbReference type="EMBL" id="QZN99759.1"/>
    </source>
</evidence>
<name>A0A9E6R9G1_9HYPH</name>
<reference evidence="1" key="1">
    <citation type="submission" date="2021-08" db="EMBL/GenBank/DDBJ databases">
        <authorList>
            <person name="Zhang H."/>
            <person name="Xu M."/>
            <person name="Yu Z."/>
            <person name="Yang L."/>
            <person name="Cai Y."/>
        </authorList>
    </citation>
    <scope>NUCLEOTIDE SEQUENCE</scope>
    <source>
        <strain evidence="1">CHL1</strain>
    </source>
</reference>
<dbReference type="KEGG" id="cmet:K6K41_24345"/>
<evidence type="ECO:0000313" key="2">
    <source>
        <dbReference type="Proteomes" id="UP000825701"/>
    </source>
</evidence>
<keyword evidence="2" id="KW-1185">Reference proteome</keyword>